<reference evidence="1 2" key="1">
    <citation type="submission" date="2024-10" db="EMBL/GenBank/DDBJ databases">
        <authorList>
            <person name="Deangelis K."/>
            <person name="Huntemann M."/>
            <person name="Clum A."/>
            <person name="Wang J."/>
            <person name="Palaniappan K."/>
            <person name="Ritter S."/>
            <person name="Chen I.-M."/>
            <person name="Stamatis D."/>
            <person name="Reddy T."/>
            <person name="O'Malley R."/>
            <person name="Daum C."/>
            <person name="Ng V."/>
            <person name="Ivanova N."/>
            <person name="Kyrpides N."/>
            <person name="Woyke T."/>
        </authorList>
    </citation>
    <scope>NUCLEOTIDE SEQUENCE [LARGE SCALE GENOMIC DNA]</scope>
    <source>
        <strain evidence="1 2">GAS97</strain>
    </source>
</reference>
<dbReference type="EMBL" id="JBIYDN010000008">
    <property type="protein sequence ID" value="MFK4443187.1"/>
    <property type="molecule type" value="Genomic_DNA"/>
</dbReference>
<sequence length="39" mass="4439">PWEEIYRSMVGQHGSGACLEPATLYLNIVETRGESRHNH</sequence>
<comment type="caution">
    <text evidence="1">The sequence shown here is derived from an EMBL/GenBank/DDBJ whole genome shotgun (WGS) entry which is preliminary data.</text>
</comment>
<organism evidence="1 2">
    <name type="scientific">Caballeronia udeis</name>
    <dbReference type="NCBI Taxonomy" id="1232866"/>
    <lineage>
        <taxon>Bacteria</taxon>
        <taxon>Pseudomonadati</taxon>
        <taxon>Pseudomonadota</taxon>
        <taxon>Betaproteobacteria</taxon>
        <taxon>Burkholderiales</taxon>
        <taxon>Burkholderiaceae</taxon>
        <taxon>Caballeronia</taxon>
    </lineage>
</organism>
<accession>A0ABW8MME5</accession>
<gene>
    <name evidence="1" type="ORF">ABH943_003209</name>
</gene>
<evidence type="ECO:0000313" key="2">
    <source>
        <dbReference type="Proteomes" id="UP001620514"/>
    </source>
</evidence>
<dbReference type="Proteomes" id="UP001620514">
    <property type="component" value="Unassembled WGS sequence"/>
</dbReference>
<keyword evidence="2" id="KW-1185">Reference proteome</keyword>
<name>A0ABW8MME5_9BURK</name>
<feature type="non-terminal residue" evidence="1">
    <location>
        <position position="1"/>
    </location>
</feature>
<proteinExistence type="predicted"/>
<evidence type="ECO:0000313" key="1">
    <source>
        <dbReference type="EMBL" id="MFK4443187.1"/>
    </source>
</evidence>
<reference evidence="1 2" key="2">
    <citation type="submission" date="2024-11" db="EMBL/GenBank/DDBJ databases">
        <title>Using genomics to understand microbial adaptation to soil warming.</title>
        <authorList>
            <person name="Deangelis K.M. PhD."/>
        </authorList>
    </citation>
    <scope>NUCLEOTIDE SEQUENCE [LARGE SCALE GENOMIC DNA]</scope>
    <source>
        <strain evidence="1 2">GAS97</strain>
    </source>
</reference>
<protein>
    <submittedName>
        <fullName evidence="1">Uncharacterized protein</fullName>
    </submittedName>
</protein>